<reference evidence="1 2" key="1">
    <citation type="submission" date="2018-09" db="EMBL/GenBank/DDBJ databases">
        <title>Genomic Encyclopedia of Archaeal and Bacterial Type Strains, Phase II (KMG-II): from individual species to whole genera.</title>
        <authorList>
            <person name="Goeker M."/>
        </authorList>
    </citation>
    <scope>NUCLEOTIDE SEQUENCE [LARGE SCALE GENOMIC DNA]</scope>
    <source>
        <strain evidence="1 2">DSM 11458</strain>
    </source>
</reference>
<organism evidence="1 2">
    <name type="scientific">Sulfitobacter guttiformis</name>
    <dbReference type="NCBI Taxonomy" id="74349"/>
    <lineage>
        <taxon>Bacteria</taxon>
        <taxon>Pseudomonadati</taxon>
        <taxon>Pseudomonadota</taxon>
        <taxon>Alphaproteobacteria</taxon>
        <taxon>Rhodobacterales</taxon>
        <taxon>Roseobacteraceae</taxon>
        <taxon>Sulfitobacter</taxon>
    </lineage>
</organism>
<dbReference type="AlphaFoldDB" id="A0A420DTX0"/>
<sequence>MLIIDEQFSSTDPVRRCQALCFSSMIQELIDEDRIETELAGNLLELGEFFILPAYQRFIAGAYACGFVCNDLAPSAFDIHQPRVAQTLSSVGFADIRAFTHVLLRAERWADGMTSPVRDALASGALAVVGRRIADDCDLYAPF</sequence>
<protein>
    <submittedName>
        <fullName evidence="1">Uncharacterized protein</fullName>
    </submittedName>
</protein>
<dbReference type="EMBL" id="RAQK01000001">
    <property type="protein sequence ID" value="RKE97623.1"/>
    <property type="molecule type" value="Genomic_DNA"/>
</dbReference>
<proteinExistence type="predicted"/>
<accession>A0A420DTX0</accession>
<comment type="caution">
    <text evidence="1">The sequence shown here is derived from an EMBL/GenBank/DDBJ whole genome shotgun (WGS) entry which is preliminary data.</text>
</comment>
<dbReference type="Proteomes" id="UP000284407">
    <property type="component" value="Unassembled WGS sequence"/>
</dbReference>
<gene>
    <name evidence="1" type="ORF">C8N30_2237</name>
</gene>
<name>A0A420DTX0_9RHOB</name>
<evidence type="ECO:0000313" key="2">
    <source>
        <dbReference type="Proteomes" id="UP000284407"/>
    </source>
</evidence>
<keyword evidence="2" id="KW-1185">Reference proteome</keyword>
<evidence type="ECO:0000313" key="1">
    <source>
        <dbReference type="EMBL" id="RKE97623.1"/>
    </source>
</evidence>